<evidence type="ECO:0000256" key="2">
    <source>
        <dbReference type="ARBA" id="ARBA00009409"/>
    </source>
</evidence>
<dbReference type="InterPro" id="IPR000214">
    <property type="entry name" value="Znf_DNA_glyclase/AP_lyase"/>
</dbReference>
<dbReference type="GO" id="GO:0003684">
    <property type="term" value="F:damaged DNA binding"/>
    <property type="evidence" value="ECO:0007669"/>
    <property type="project" value="InterPro"/>
</dbReference>
<sequence length="265" mass="30080">MPEGHTVHRIANSFNELFAGKKLTVDSPQGRFTASAKLISNRKLTKAWAIGKQMFLDFDNDQTLRIHLGIYGKWRFVKLKNGELPEVQGQVRARFFTNKDMADLRGPTICELIEPEKLTKIENRLGPDPLNPDDGSQFKRFQKNISGSKAAIGLLLMNQDVVAGIGNVYRAEILYRARINPHVPGNLLTPKQIKELWKDSVQLLALGVIHGVMLTRDGFLDEDPGKPKRHHVYKRNGEPCRKCKTHILLEVMAGRKLYFCPNCQR</sequence>
<dbReference type="InterPro" id="IPR010663">
    <property type="entry name" value="Znf_FPG/IleRS"/>
</dbReference>
<comment type="similarity">
    <text evidence="2">Belongs to the FPG family.</text>
</comment>
<evidence type="ECO:0000256" key="5">
    <source>
        <dbReference type="ARBA" id="ARBA00022763"/>
    </source>
</evidence>
<evidence type="ECO:0000256" key="10">
    <source>
        <dbReference type="ARBA" id="ARBA00023204"/>
    </source>
</evidence>
<dbReference type="InterPro" id="IPR015886">
    <property type="entry name" value="H2TH_FPG"/>
</dbReference>
<evidence type="ECO:0000256" key="7">
    <source>
        <dbReference type="ARBA" id="ARBA00022801"/>
    </source>
</evidence>
<keyword evidence="6" id="KW-0863">Zinc-finger</keyword>
<keyword evidence="8" id="KW-0862">Zinc</keyword>
<evidence type="ECO:0000259" key="14">
    <source>
        <dbReference type="PROSITE" id="PS51066"/>
    </source>
</evidence>
<dbReference type="PROSITE" id="PS51066">
    <property type="entry name" value="ZF_FPG_2"/>
    <property type="match status" value="1"/>
</dbReference>
<evidence type="ECO:0000259" key="15">
    <source>
        <dbReference type="PROSITE" id="PS51068"/>
    </source>
</evidence>
<evidence type="ECO:0000256" key="12">
    <source>
        <dbReference type="ARBA" id="ARBA00023268"/>
    </source>
</evidence>
<keyword evidence="10" id="KW-0234">DNA repair</keyword>
<keyword evidence="11" id="KW-0456">Lyase</keyword>
<dbReference type="SMART" id="SM00898">
    <property type="entry name" value="Fapy_DNA_glyco"/>
    <property type="match status" value="1"/>
</dbReference>
<dbReference type="InterPro" id="IPR010979">
    <property type="entry name" value="Ribosomal_uS13-like_H2TH"/>
</dbReference>
<dbReference type="Pfam" id="PF06827">
    <property type="entry name" value="zf-FPG_IleRS"/>
    <property type="match status" value="1"/>
</dbReference>
<evidence type="ECO:0000256" key="1">
    <source>
        <dbReference type="ARBA" id="ARBA00001947"/>
    </source>
</evidence>
<dbReference type="PROSITE" id="PS51068">
    <property type="entry name" value="FPG_CAT"/>
    <property type="match status" value="1"/>
</dbReference>
<proteinExistence type="inferred from homology"/>
<dbReference type="AlphaFoldDB" id="A0A6J6HST7"/>
<feature type="domain" description="Formamidopyrimidine-DNA glycosylase catalytic" evidence="15">
    <location>
        <begin position="2"/>
        <end position="96"/>
    </location>
</feature>
<keyword evidence="12" id="KW-0511">Multifunctional enzyme</keyword>
<evidence type="ECO:0000256" key="11">
    <source>
        <dbReference type="ARBA" id="ARBA00023239"/>
    </source>
</evidence>
<dbReference type="SUPFAM" id="SSF81624">
    <property type="entry name" value="N-terminal domain of MutM-like DNA repair proteins"/>
    <property type="match status" value="1"/>
</dbReference>
<protein>
    <recommendedName>
        <fullName evidence="3">DNA-(apurinic or apyrimidinic site) lyase</fullName>
        <ecNumber evidence="3">4.2.99.18</ecNumber>
    </recommendedName>
</protein>
<dbReference type="PANTHER" id="PTHR42697:SF1">
    <property type="entry name" value="ENDONUCLEASE 8"/>
    <property type="match status" value="1"/>
</dbReference>
<evidence type="ECO:0000256" key="13">
    <source>
        <dbReference type="ARBA" id="ARBA00023295"/>
    </source>
</evidence>
<name>A0A6J6HST7_9ZZZZ</name>
<dbReference type="PANTHER" id="PTHR42697">
    <property type="entry name" value="ENDONUCLEASE 8"/>
    <property type="match status" value="1"/>
</dbReference>
<organism evidence="16">
    <name type="scientific">freshwater metagenome</name>
    <dbReference type="NCBI Taxonomy" id="449393"/>
    <lineage>
        <taxon>unclassified sequences</taxon>
        <taxon>metagenomes</taxon>
        <taxon>ecological metagenomes</taxon>
    </lineage>
</organism>
<keyword evidence="5" id="KW-0227">DNA damage</keyword>
<dbReference type="CDD" id="cd08970">
    <property type="entry name" value="AcNei1_N"/>
    <property type="match status" value="1"/>
</dbReference>
<gene>
    <name evidence="16" type="ORF">UFOPK1843_00865</name>
</gene>
<dbReference type="EMBL" id="CAEZUR010000067">
    <property type="protein sequence ID" value="CAB4611588.1"/>
    <property type="molecule type" value="Genomic_DNA"/>
</dbReference>
<evidence type="ECO:0000313" key="16">
    <source>
        <dbReference type="EMBL" id="CAB4611588.1"/>
    </source>
</evidence>
<evidence type="ECO:0000256" key="9">
    <source>
        <dbReference type="ARBA" id="ARBA00023125"/>
    </source>
</evidence>
<dbReference type="Gene3D" id="1.10.8.50">
    <property type="match status" value="1"/>
</dbReference>
<keyword evidence="7" id="KW-0378">Hydrolase</keyword>
<dbReference type="InterPro" id="IPR012319">
    <property type="entry name" value="FPG_cat"/>
</dbReference>
<dbReference type="SUPFAM" id="SSF57716">
    <property type="entry name" value="Glucocorticoid receptor-like (DNA-binding domain)"/>
    <property type="match status" value="1"/>
</dbReference>
<keyword evidence="4" id="KW-0479">Metal-binding</keyword>
<dbReference type="GO" id="GO:0140078">
    <property type="term" value="F:class I DNA-(apurinic or apyrimidinic site) endonuclease activity"/>
    <property type="evidence" value="ECO:0007669"/>
    <property type="project" value="UniProtKB-EC"/>
</dbReference>
<keyword evidence="9" id="KW-0238">DNA-binding</keyword>
<dbReference type="GO" id="GO:0000703">
    <property type="term" value="F:oxidized pyrimidine nucleobase lesion DNA N-glycosylase activity"/>
    <property type="evidence" value="ECO:0007669"/>
    <property type="project" value="TreeGrafter"/>
</dbReference>
<evidence type="ECO:0000256" key="3">
    <source>
        <dbReference type="ARBA" id="ARBA00012720"/>
    </source>
</evidence>
<dbReference type="SMART" id="SM01232">
    <property type="entry name" value="H2TH"/>
    <property type="match status" value="1"/>
</dbReference>
<dbReference type="Pfam" id="PF06831">
    <property type="entry name" value="H2TH"/>
    <property type="match status" value="1"/>
</dbReference>
<feature type="domain" description="FPG-type" evidence="14">
    <location>
        <begin position="231"/>
        <end position="265"/>
    </location>
</feature>
<evidence type="ECO:0000256" key="4">
    <source>
        <dbReference type="ARBA" id="ARBA00022723"/>
    </source>
</evidence>
<comment type="cofactor">
    <cofactor evidence="1">
        <name>Zn(2+)</name>
        <dbReference type="ChEBI" id="CHEBI:29105"/>
    </cofactor>
</comment>
<evidence type="ECO:0000256" key="6">
    <source>
        <dbReference type="ARBA" id="ARBA00022771"/>
    </source>
</evidence>
<dbReference type="GO" id="GO:0006284">
    <property type="term" value="P:base-excision repair"/>
    <property type="evidence" value="ECO:0007669"/>
    <property type="project" value="InterPro"/>
</dbReference>
<dbReference type="InterPro" id="IPR035937">
    <property type="entry name" value="FPG_N"/>
</dbReference>
<keyword evidence="13" id="KW-0326">Glycosidase</keyword>
<dbReference type="GO" id="GO:0008270">
    <property type="term" value="F:zinc ion binding"/>
    <property type="evidence" value="ECO:0007669"/>
    <property type="project" value="UniProtKB-KW"/>
</dbReference>
<accession>A0A6J6HST7</accession>
<dbReference type="Gene3D" id="3.20.190.10">
    <property type="entry name" value="MutM-like, N-terminal"/>
    <property type="match status" value="1"/>
</dbReference>
<dbReference type="EC" id="4.2.99.18" evidence="3"/>
<reference evidence="16" key="1">
    <citation type="submission" date="2020-05" db="EMBL/GenBank/DDBJ databases">
        <authorList>
            <person name="Chiriac C."/>
            <person name="Salcher M."/>
            <person name="Ghai R."/>
            <person name="Kavagutti S V."/>
        </authorList>
    </citation>
    <scope>NUCLEOTIDE SEQUENCE</scope>
</reference>
<evidence type="ECO:0000256" key="8">
    <source>
        <dbReference type="ARBA" id="ARBA00022833"/>
    </source>
</evidence>
<dbReference type="SUPFAM" id="SSF46946">
    <property type="entry name" value="S13-like H2TH domain"/>
    <property type="match status" value="1"/>
</dbReference>
<dbReference type="Pfam" id="PF01149">
    <property type="entry name" value="Fapy_DNA_glyco"/>
    <property type="match status" value="1"/>
</dbReference>